<reference evidence="2" key="1">
    <citation type="submission" date="2017-02" db="UniProtKB">
        <authorList>
            <consortium name="WormBaseParasite"/>
        </authorList>
    </citation>
    <scope>IDENTIFICATION</scope>
</reference>
<protein>
    <submittedName>
        <fullName evidence="2">FBD domain-containing protein</fullName>
    </submittedName>
</protein>
<keyword evidence="1" id="KW-1185">Reference proteome</keyword>
<accession>A0A0N5A0X1</accession>
<evidence type="ECO:0000313" key="1">
    <source>
        <dbReference type="Proteomes" id="UP000038045"/>
    </source>
</evidence>
<dbReference type="AlphaFoldDB" id="A0A0N5A0X1"/>
<dbReference type="Proteomes" id="UP000038045">
    <property type="component" value="Unplaced"/>
</dbReference>
<dbReference type="WBParaSite" id="PTRK_0001521300.1">
    <property type="protein sequence ID" value="PTRK_0001521300.1"/>
    <property type="gene ID" value="PTRK_0001521300"/>
</dbReference>
<name>A0A0N5A0X1_PARTI</name>
<sequence length="156" mass="17888">MENIEEVHNVSARVADDDIIEDINEDMPGPSGVSVCPPRLVDHRPLSKMILSLGNLVRRPDEFSDIFVPFIVSNLDVKHLRYTDLKHNGTENGKYTMEALRTMFNFIVFEDCIWKEVNNDTFIKDDEDFNGHEKLEGMCLPDDVDEAPQDQEEAFS</sequence>
<evidence type="ECO:0000313" key="2">
    <source>
        <dbReference type="WBParaSite" id="PTRK_0001521300.1"/>
    </source>
</evidence>
<organism evidence="1 2">
    <name type="scientific">Parastrongyloides trichosuri</name>
    <name type="common">Possum-specific nematode worm</name>
    <dbReference type="NCBI Taxonomy" id="131310"/>
    <lineage>
        <taxon>Eukaryota</taxon>
        <taxon>Metazoa</taxon>
        <taxon>Ecdysozoa</taxon>
        <taxon>Nematoda</taxon>
        <taxon>Chromadorea</taxon>
        <taxon>Rhabditida</taxon>
        <taxon>Tylenchina</taxon>
        <taxon>Panagrolaimomorpha</taxon>
        <taxon>Strongyloidoidea</taxon>
        <taxon>Strongyloididae</taxon>
        <taxon>Parastrongyloides</taxon>
    </lineage>
</organism>
<proteinExistence type="predicted"/>